<reference evidence="1" key="1">
    <citation type="submission" date="2020-10" db="EMBL/GenBank/DDBJ databases">
        <authorList>
            <person name="Gilroy R."/>
        </authorList>
    </citation>
    <scope>NUCLEOTIDE SEQUENCE</scope>
    <source>
        <strain evidence="1">11159</strain>
    </source>
</reference>
<name>A0A9D9DIK4_9BACL</name>
<proteinExistence type="predicted"/>
<dbReference type="EMBL" id="JADIMY010000050">
    <property type="protein sequence ID" value="MBO8427395.1"/>
    <property type="molecule type" value="Genomic_DNA"/>
</dbReference>
<reference evidence="1" key="2">
    <citation type="journal article" date="2021" name="PeerJ">
        <title>Extensive microbial diversity within the chicken gut microbiome revealed by metagenomics and culture.</title>
        <authorList>
            <person name="Gilroy R."/>
            <person name="Ravi A."/>
            <person name="Getino M."/>
            <person name="Pursley I."/>
            <person name="Horton D.L."/>
            <person name="Alikhan N.F."/>
            <person name="Baker D."/>
            <person name="Gharbi K."/>
            <person name="Hall N."/>
            <person name="Watson M."/>
            <person name="Adriaenssens E.M."/>
            <person name="Foster-Nyarko E."/>
            <person name="Jarju S."/>
            <person name="Secka A."/>
            <person name="Antonio M."/>
            <person name="Oren A."/>
            <person name="Chaudhuri R.R."/>
            <person name="La Ragione R."/>
            <person name="Hildebrand F."/>
            <person name="Pallen M.J."/>
        </authorList>
    </citation>
    <scope>NUCLEOTIDE SEQUENCE</scope>
    <source>
        <strain evidence="1">11159</strain>
    </source>
</reference>
<accession>A0A9D9DIK4</accession>
<protein>
    <submittedName>
        <fullName evidence="1">Uncharacterized protein</fullName>
    </submittedName>
</protein>
<organism evidence="1 2">
    <name type="scientific">Candidatus Onthovivens merdipullorum</name>
    <dbReference type="NCBI Taxonomy" id="2840889"/>
    <lineage>
        <taxon>Bacteria</taxon>
        <taxon>Bacillati</taxon>
        <taxon>Bacillota</taxon>
        <taxon>Bacilli</taxon>
        <taxon>Bacillales</taxon>
        <taxon>Candidatus Onthovivens</taxon>
    </lineage>
</organism>
<dbReference type="AlphaFoldDB" id="A0A9D9DIK4"/>
<dbReference type="Proteomes" id="UP000823613">
    <property type="component" value="Unassembled WGS sequence"/>
</dbReference>
<sequence>MVLNKIFTNPIRLLLCLYNFSLRDVAKILNEKEGFVYKSIRNYDFYNKPYSYIEKIATFLNISQDLLVKKDLNKSIKVEAINKIIYLNFNDYLNIRFKGLIVENYDSNDKKIYRKIENVDLLKLLLDQNKNELKSFLKKQKNVDQINLCLIKVKNVSYKRKTFDEILKYFSNKNE</sequence>
<comment type="caution">
    <text evidence="1">The sequence shown here is derived from an EMBL/GenBank/DDBJ whole genome shotgun (WGS) entry which is preliminary data.</text>
</comment>
<evidence type="ECO:0000313" key="1">
    <source>
        <dbReference type="EMBL" id="MBO8427395.1"/>
    </source>
</evidence>
<evidence type="ECO:0000313" key="2">
    <source>
        <dbReference type="Proteomes" id="UP000823613"/>
    </source>
</evidence>
<gene>
    <name evidence="1" type="ORF">IAC58_02400</name>
</gene>